<accession>A0AA37HYD2</accession>
<name>A0AA37HYD2_SEGBR</name>
<evidence type="ECO:0000313" key="1">
    <source>
        <dbReference type="EMBL" id="GJG28114.1"/>
    </source>
</evidence>
<reference evidence="1" key="1">
    <citation type="submission" date="2021-08" db="EMBL/GenBank/DDBJ databases">
        <title>Prevotella lacticifex sp. nov., isolated from rumen of cow.</title>
        <authorList>
            <person name="Shinkai T."/>
            <person name="Ikeyama N."/>
            <person name="Kumagai M."/>
            <person name="Ohmori H."/>
            <person name="Sakamoto M."/>
            <person name="Ohkuma M."/>
            <person name="Mitsumori M."/>
        </authorList>
    </citation>
    <scope>NUCLEOTIDE SEQUENCE</scope>
    <source>
        <strain evidence="1">DSM 11371</strain>
    </source>
</reference>
<organism evidence="1 2">
    <name type="scientific">Segatella bryantii</name>
    <name type="common">Prevotella bryantii</name>
    <dbReference type="NCBI Taxonomy" id="77095"/>
    <lineage>
        <taxon>Bacteria</taxon>
        <taxon>Pseudomonadati</taxon>
        <taxon>Bacteroidota</taxon>
        <taxon>Bacteroidia</taxon>
        <taxon>Bacteroidales</taxon>
        <taxon>Prevotellaceae</taxon>
        <taxon>Segatella</taxon>
    </lineage>
</organism>
<protein>
    <recommendedName>
        <fullName evidence="3">Phospholipase</fullName>
    </recommendedName>
</protein>
<evidence type="ECO:0000313" key="2">
    <source>
        <dbReference type="Proteomes" id="UP000887043"/>
    </source>
</evidence>
<sequence length="144" mass="16380">MWVLIGSLAFLGIIAALFGYISNRKGESQITIAPSTANCATCSGSDPKCEQECVMEAATKEIEYFDDEELDQFKHKASDSYTNEEVELFSDIMYTMRPEEVKAWNRSLILREINFPNPLKDELIALIEEANSTNDKNDKKHEYI</sequence>
<dbReference type="AlphaFoldDB" id="A0AA37HYD2"/>
<gene>
    <name evidence="1" type="ORF">PRRU23_18140</name>
</gene>
<comment type="caution">
    <text evidence="1">The sequence shown here is derived from an EMBL/GenBank/DDBJ whole genome shotgun (WGS) entry which is preliminary data.</text>
</comment>
<dbReference type="EMBL" id="BPTR01000001">
    <property type="protein sequence ID" value="GJG28114.1"/>
    <property type="molecule type" value="Genomic_DNA"/>
</dbReference>
<dbReference type="RefSeq" id="WP_006282124.1">
    <property type="nucleotide sequence ID" value="NZ_BPTR01000001.1"/>
</dbReference>
<evidence type="ECO:0008006" key="3">
    <source>
        <dbReference type="Google" id="ProtNLM"/>
    </source>
</evidence>
<dbReference type="Proteomes" id="UP000887043">
    <property type="component" value="Unassembled WGS sequence"/>
</dbReference>
<proteinExistence type="predicted"/>